<keyword evidence="1 3" id="KW-0808">Transferase</keyword>
<comment type="caution">
    <text evidence="3">The sequence shown here is derived from an EMBL/GenBank/DDBJ whole genome shotgun (WGS) entry which is preliminary data.</text>
</comment>
<accession>A0ABU2YGX4</accession>
<protein>
    <submittedName>
        <fullName evidence="3">Class I SAM-dependent methyltransferase</fullName>
        <ecNumber evidence="3">2.1.1.-</ecNumber>
    </submittedName>
</protein>
<evidence type="ECO:0000256" key="1">
    <source>
        <dbReference type="ARBA" id="ARBA00022679"/>
    </source>
</evidence>
<keyword evidence="4" id="KW-1185">Reference proteome</keyword>
<organism evidence="3 4">
    <name type="scientific">Microcosmobacter mediterraneus</name>
    <dbReference type="NCBI Taxonomy" id="3075607"/>
    <lineage>
        <taxon>Bacteria</taxon>
        <taxon>Pseudomonadati</taxon>
        <taxon>Bacteroidota</taxon>
        <taxon>Flavobacteriia</taxon>
        <taxon>Flavobacteriales</taxon>
        <taxon>Flavobacteriaceae</taxon>
        <taxon>Microcosmobacter</taxon>
    </lineage>
</organism>
<dbReference type="SUPFAM" id="SSF53335">
    <property type="entry name" value="S-adenosyl-L-methionine-dependent methyltransferases"/>
    <property type="match status" value="1"/>
</dbReference>
<name>A0ABU2YGX4_9FLAO</name>
<evidence type="ECO:0000313" key="3">
    <source>
        <dbReference type="EMBL" id="MDT0557420.1"/>
    </source>
</evidence>
<dbReference type="InterPro" id="IPR029063">
    <property type="entry name" value="SAM-dependent_MTases_sf"/>
</dbReference>
<dbReference type="CDD" id="cd02440">
    <property type="entry name" value="AdoMet_MTases"/>
    <property type="match status" value="1"/>
</dbReference>
<dbReference type="RefSeq" id="WP_311426187.1">
    <property type="nucleotide sequence ID" value="NZ_JAVRIA010000001.1"/>
</dbReference>
<dbReference type="Gene3D" id="2.20.25.110">
    <property type="entry name" value="S-adenosyl-L-methionine-dependent methyltransferases"/>
    <property type="match status" value="1"/>
</dbReference>
<proteinExistence type="predicted"/>
<dbReference type="EC" id="2.1.1.-" evidence="3"/>
<dbReference type="EMBL" id="JAVRIA010000001">
    <property type="protein sequence ID" value="MDT0557420.1"/>
    <property type="molecule type" value="Genomic_DNA"/>
</dbReference>
<dbReference type="GO" id="GO:0008168">
    <property type="term" value="F:methyltransferase activity"/>
    <property type="evidence" value="ECO:0007669"/>
    <property type="project" value="UniProtKB-KW"/>
</dbReference>
<evidence type="ECO:0000259" key="2">
    <source>
        <dbReference type="Pfam" id="PF13649"/>
    </source>
</evidence>
<dbReference type="Proteomes" id="UP001259492">
    <property type="component" value="Unassembled WGS sequence"/>
</dbReference>
<gene>
    <name evidence="3" type="ORF">RM697_02090</name>
</gene>
<sequence>MLKEQSTWYASWFDTPFYHTLYKDRDYEEAELFMSNITQHLSLPEQSRILDLACGKGRHSIFLNRLGYNVTGVDLSENSIAHAKQFENETLEFKVHDMCQPFGSTFDAVFNLFTSFGYFEDDENNINTIKSIKANLNNYGFGVIDFMNSEYVIDNLVDENTKTVDGIDFLLKRRLENGYIFKDISFMHEGEAYHFEERVRAFTLDDFKLLFKKADVDLLEVYGDYNLNRFNSKTSERLILIFK</sequence>
<dbReference type="PANTHER" id="PTHR43861">
    <property type="entry name" value="TRANS-ACONITATE 2-METHYLTRANSFERASE-RELATED"/>
    <property type="match status" value="1"/>
</dbReference>
<dbReference type="Gene3D" id="3.40.50.150">
    <property type="entry name" value="Vaccinia Virus protein VP39"/>
    <property type="match status" value="1"/>
</dbReference>
<dbReference type="GO" id="GO:0032259">
    <property type="term" value="P:methylation"/>
    <property type="evidence" value="ECO:0007669"/>
    <property type="project" value="UniProtKB-KW"/>
</dbReference>
<feature type="domain" description="Methyltransferase" evidence="2">
    <location>
        <begin position="49"/>
        <end position="124"/>
    </location>
</feature>
<dbReference type="InterPro" id="IPR041698">
    <property type="entry name" value="Methyltransf_25"/>
</dbReference>
<reference evidence="3 4" key="1">
    <citation type="submission" date="2023-09" db="EMBL/GenBank/DDBJ databases">
        <authorList>
            <person name="Rey-Velasco X."/>
        </authorList>
    </citation>
    <scope>NUCLEOTIDE SEQUENCE [LARGE SCALE GENOMIC DNA]</scope>
    <source>
        <strain evidence="3 4">W332</strain>
    </source>
</reference>
<dbReference type="Pfam" id="PF13649">
    <property type="entry name" value="Methyltransf_25"/>
    <property type="match status" value="1"/>
</dbReference>
<keyword evidence="3" id="KW-0489">Methyltransferase</keyword>
<evidence type="ECO:0000313" key="4">
    <source>
        <dbReference type="Proteomes" id="UP001259492"/>
    </source>
</evidence>